<dbReference type="InterPro" id="IPR053322">
    <property type="entry name" value="PLA2-like"/>
</dbReference>
<reference evidence="2 3" key="1">
    <citation type="submission" date="2014-03" db="EMBL/GenBank/DDBJ databases">
        <title>Draft genome of the hookworm Oesophagostomum dentatum.</title>
        <authorList>
            <person name="Mitreva M."/>
        </authorList>
    </citation>
    <scope>NUCLEOTIDE SEQUENCE [LARGE SCALE GENOMIC DNA]</scope>
    <source>
        <strain evidence="2 3">OD-Hann</strain>
    </source>
</reference>
<dbReference type="GO" id="GO:0050482">
    <property type="term" value="P:arachidonate secretion"/>
    <property type="evidence" value="ECO:0007669"/>
    <property type="project" value="InterPro"/>
</dbReference>
<sequence>MRIAVLLATFYSVTSLPTKSADSDSYEDEGDDWECGTDAFTKYMSENQIELDCPKIKKTVNQCCVAHDKCYDDQLGRKHCDDTFCGCLDRVTKGYEVCNKEDGPLFCNMVRQFGAEAYVRAGNHTSPAQVLAVIQQEEKHRFTNATDTESLAVHDYDYESIIR</sequence>
<dbReference type="Proteomes" id="UP000053660">
    <property type="component" value="Unassembled WGS sequence"/>
</dbReference>
<dbReference type="OrthoDB" id="5781547at2759"/>
<evidence type="ECO:0000256" key="1">
    <source>
        <dbReference type="SAM" id="SignalP"/>
    </source>
</evidence>
<keyword evidence="1" id="KW-0732">Signal</keyword>
<keyword evidence="3" id="KW-1185">Reference proteome</keyword>
<dbReference type="SUPFAM" id="SSF48619">
    <property type="entry name" value="Phospholipase A2, PLA2"/>
    <property type="match status" value="1"/>
</dbReference>
<protein>
    <recommendedName>
        <fullName evidence="4">Phospholipase A2</fullName>
    </recommendedName>
</protein>
<feature type="signal peptide" evidence="1">
    <location>
        <begin position="1"/>
        <end position="15"/>
    </location>
</feature>
<name>A0A0B1RXE2_OESDE</name>
<evidence type="ECO:0008006" key="4">
    <source>
        <dbReference type="Google" id="ProtNLM"/>
    </source>
</evidence>
<dbReference type="AlphaFoldDB" id="A0A0B1RXE2"/>
<dbReference type="GO" id="GO:0004623">
    <property type="term" value="F:phospholipase A2 activity"/>
    <property type="evidence" value="ECO:0007669"/>
    <property type="project" value="InterPro"/>
</dbReference>
<proteinExistence type="predicted"/>
<evidence type="ECO:0000313" key="2">
    <source>
        <dbReference type="EMBL" id="KHJ77359.1"/>
    </source>
</evidence>
<organism evidence="2 3">
    <name type="scientific">Oesophagostomum dentatum</name>
    <name type="common">Nodular worm</name>
    <dbReference type="NCBI Taxonomy" id="61180"/>
    <lineage>
        <taxon>Eukaryota</taxon>
        <taxon>Metazoa</taxon>
        <taxon>Ecdysozoa</taxon>
        <taxon>Nematoda</taxon>
        <taxon>Chromadorea</taxon>
        <taxon>Rhabditida</taxon>
        <taxon>Rhabditina</taxon>
        <taxon>Rhabditomorpha</taxon>
        <taxon>Strongyloidea</taxon>
        <taxon>Strongylidae</taxon>
        <taxon>Oesophagostomum</taxon>
    </lineage>
</organism>
<evidence type="ECO:0000313" key="3">
    <source>
        <dbReference type="Proteomes" id="UP000053660"/>
    </source>
</evidence>
<accession>A0A0B1RXE2</accession>
<dbReference type="GO" id="GO:0006644">
    <property type="term" value="P:phospholipid metabolic process"/>
    <property type="evidence" value="ECO:0007669"/>
    <property type="project" value="InterPro"/>
</dbReference>
<dbReference type="EMBL" id="KN610841">
    <property type="protein sequence ID" value="KHJ77359.1"/>
    <property type="molecule type" value="Genomic_DNA"/>
</dbReference>
<dbReference type="InterPro" id="IPR036444">
    <property type="entry name" value="PLipase_A2_dom_sf"/>
</dbReference>
<feature type="chain" id="PRO_5012158492" description="Phospholipase A2" evidence="1">
    <location>
        <begin position="16"/>
        <end position="163"/>
    </location>
</feature>
<gene>
    <name evidence="2" type="ORF">OESDEN_23021</name>
</gene>
<dbReference type="PANTHER" id="PTHR34228">
    <property type="entry name" value="PROTEIN CBG09474-RELATED"/>
    <property type="match status" value="1"/>
</dbReference>